<dbReference type="Proteomes" id="UP000027002">
    <property type="component" value="Chromosome 7"/>
</dbReference>
<dbReference type="AlphaFoldDB" id="A0A8E5MLA0"/>
<proteinExistence type="predicted"/>
<accession>A0A8E5MLA0</accession>
<evidence type="ECO:0000313" key="2">
    <source>
        <dbReference type="EMBL" id="QUC23941.1"/>
    </source>
</evidence>
<dbReference type="KEGG" id="uvi:66068959"/>
<feature type="compositionally biased region" description="Polar residues" evidence="1">
    <location>
        <begin position="118"/>
        <end position="129"/>
    </location>
</feature>
<dbReference type="RefSeq" id="XP_043001614.1">
    <property type="nucleotide sequence ID" value="XM_043145679.1"/>
</dbReference>
<dbReference type="GeneID" id="66068959"/>
<evidence type="ECO:0000256" key="1">
    <source>
        <dbReference type="SAM" id="MobiDB-lite"/>
    </source>
</evidence>
<evidence type="ECO:0000313" key="3">
    <source>
        <dbReference type="Proteomes" id="UP000027002"/>
    </source>
</evidence>
<feature type="region of interest" description="Disordered" evidence="1">
    <location>
        <begin position="100"/>
        <end position="129"/>
    </location>
</feature>
<keyword evidence="3" id="KW-1185">Reference proteome</keyword>
<sequence length="129" mass="13715">MDKCRAQSARSPLGARLSYARGGTAAAAGGVESEENGTRAAVARESSLARLAARDIMYEPSRTPLAVGSATTLRRPLCREVVCPILDYVLDGPPSFADEHEHGSFAARSRRVCRSKPPTISNSRGDGWG</sequence>
<dbReference type="EMBL" id="CP072759">
    <property type="protein sequence ID" value="QUC23941.1"/>
    <property type="molecule type" value="Genomic_DNA"/>
</dbReference>
<protein>
    <submittedName>
        <fullName evidence="2">Uncharacterized protein</fullName>
    </submittedName>
</protein>
<name>A0A8E5MLA0_USTVR</name>
<organism evidence="2 3">
    <name type="scientific">Ustilaginoidea virens</name>
    <name type="common">Rice false smut fungus</name>
    <name type="synonym">Villosiclava virens</name>
    <dbReference type="NCBI Taxonomy" id="1159556"/>
    <lineage>
        <taxon>Eukaryota</taxon>
        <taxon>Fungi</taxon>
        <taxon>Dikarya</taxon>
        <taxon>Ascomycota</taxon>
        <taxon>Pezizomycotina</taxon>
        <taxon>Sordariomycetes</taxon>
        <taxon>Hypocreomycetidae</taxon>
        <taxon>Hypocreales</taxon>
        <taxon>Clavicipitaceae</taxon>
        <taxon>Ustilaginoidea</taxon>
    </lineage>
</organism>
<gene>
    <name evidence="2" type="ORF">UV8b_08182</name>
</gene>
<reference evidence="2" key="1">
    <citation type="submission" date="2020-03" db="EMBL/GenBank/DDBJ databases">
        <title>A mixture of massive structural variations and highly conserved coding sequences in Ustilaginoidea virens genome.</title>
        <authorList>
            <person name="Zhang K."/>
            <person name="Zhao Z."/>
            <person name="Zhang Z."/>
            <person name="Li Y."/>
            <person name="Hsiang T."/>
            <person name="Sun W."/>
        </authorList>
    </citation>
    <scope>NUCLEOTIDE SEQUENCE</scope>
    <source>
        <strain evidence="2">UV-8b</strain>
    </source>
</reference>